<proteinExistence type="predicted"/>
<dbReference type="Gene3D" id="3.90.980.10">
    <property type="entry name" value="DNA primase, catalytic core, N-terminal domain"/>
    <property type="match status" value="1"/>
</dbReference>
<dbReference type="Pfam" id="PF13155">
    <property type="entry name" value="Toprim_2"/>
    <property type="match status" value="1"/>
</dbReference>
<dbReference type="InterPro" id="IPR034151">
    <property type="entry name" value="TOPRIM_DnaG_bac"/>
</dbReference>
<dbReference type="PROSITE" id="PS50880">
    <property type="entry name" value="TOPRIM"/>
    <property type="match status" value="1"/>
</dbReference>
<comment type="caution">
    <text evidence="2">The sequence shown here is derived from an EMBL/GenBank/DDBJ whole genome shotgun (WGS) entry which is preliminary data.</text>
</comment>
<protein>
    <recommendedName>
        <fullName evidence="1">Toprim domain-containing protein</fullName>
    </recommendedName>
</protein>
<evidence type="ECO:0000259" key="1">
    <source>
        <dbReference type="PROSITE" id="PS50880"/>
    </source>
</evidence>
<accession>X1TUY8</accession>
<feature type="domain" description="Toprim" evidence="1">
    <location>
        <begin position="87"/>
        <end position="170"/>
    </location>
</feature>
<dbReference type="Pfam" id="PF08275">
    <property type="entry name" value="DNAG_N"/>
    <property type="match status" value="1"/>
</dbReference>
<dbReference type="InterPro" id="IPR037068">
    <property type="entry name" value="DNA_primase_core_N_sf"/>
</dbReference>
<dbReference type="SMART" id="SM00493">
    <property type="entry name" value="TOPRIM"/>
    <property type="match status" value="1"/>
</dbReference>
<name>X1TUY8_9ZZZZ</name>
<dbReference type="AlphaFoldDB" id="X1TUY8"/>
<dbReference type="GO" id="GO:0005737">
    <property type="term" value="C:cytoplasm"/>
    <property type="evidence" value="ECO:0007669"/>
    <property type="project" value="TreeGrafter"/>
</dbReference>
<dbReference type="PANTHER" id="PTHR30313">
    <property type="entry name" value="DNA PRIMASE"/>
    <property type="match status" value="1"/>
</dbReference>
<reference evidence="2" key="1">
    <citation type="journal article" date="2014" name="Front. Microbiol.">
        <title>High frequency of phylogenetically diverse reductive dehalogenase-homologous genes in deep subseafloor sedimentary metagenomes.</title>
        <authorList>
            <person name="Kawai M."/>
            <person name="Futagami T."/>
            <person name="Toyoda A."/>
            <person name="Takaki Y."/>
            <person name="Nishi S."/>
            <person name="Hori S."/>
            <person name="Arai W."/>
            <person name="Tsubouchi T."/>
            <person name="Morono Y."/>
            <person name="Uchiyama I."/>
            <person name="Ito T."/>
            <person name="Fujiyama A."/>
            <person name="Inagaki F."/>
            <person name="Takami H."/>
        </authorList>
    </citation>
    <scope>NUCLEOTIDE SEQUENCE</scope>
    <source>
        <strain evidence="2">Expedition CK06-06</strain>
    </source>
</reference>
<gene>
    <name evidence="2" type="ORF">S12H4_38813</name>
</gene>
<dbReference type="EMBL" id="BARW01023394">
    <property type="protein sequence ID" value="GAI95196.1"/>
    <property type="molecule type" value="Genomic_DNA"/>
</dbReference>
<organism evidence="2">
    <name type="scientific">marine sediment metagenome</name>
    <dbReference type="NCBI Taxonomy" id="412755"/>
    <lineage>
        <taxon>unclassified sequences</taxon>
        <taxon>metagenomes</taxon>
        <taxon>ecological metagenomes</taxon>
    </lineage>
</organism>
<feature type="non-terminal residue" evidence="2">
    <location>
        <position position="218"/>
    </location>
</feature>
<sequence length="218" mass="23885">MERGYTESELLAAGLVIEAEAGGTHDRFRNRLMFPIPDIRGHIVGFGARVLDDSLPKYLNSPQTLIFDKSSCLYGINLATAAIRQQNLVVIVEGYMDVITAHQNGFNNVVASMGTSVTEKQVSTLKRLTRNMALALDADTAGEEAMLRGVGYENILDAEVKVIILPRGKDPDNVIKEDAQIWQNFLEEALPIVDYTFNMVTAGLDLNTAKGKSLAVDK</sequence>
<dbReference type="InterPro" id="IPR006171">
    <property type="entry name" value="TOPRIM_dom"/>
</dbReference>
<dbReference type="InterPro" id="IPR050219">
    <property type="entry name" value="DnaG_primase"/>
</dbReference>
<dbReference type="CDD" id="cd03364">
    <property type="entry name" value="TOPRIM_DnaG_primases"/>
    <property type="match status" value="1"/>
</dbReference>
<dbReference type="PANTHER" id="PTHR30313:SF2">
    <property type="entry name" value="DNA PRIMASE"/>
    <property type="match status" value="1"/>
</dbReference>
<dbReference type="InterPro" id="IPR013264">
    <property type="entry name" value="DNAG_N"/>
</dbReference>
<dbReference type="GO" id="GO:0006269">
    <property type="term" value="P:DNA replication, synthesis of primer"/>
    <property type="evidence" value="ECO:0007669"/>
    <property type="project" value="TreeGrafter"/>
</dbReference>
<dbReference type="SUPFAM" id="SSF56731">
    <property type="entry name" value="DNA primase core"/>
    <property type="match status" value="1"/>
</dbReference>
<dbReference type="Gene3D" id="3.40.1360.10">
    <property type="match status" value="1"/>
</dbReference>
<evidence type="ECO:0000313" key="2">
    <source>
        <dbReference type="EMBL" id="GAI95196.1"/>
    </source>
</evidence>